<protein>
    <submittedName>
        <fullName evidence="1">Uncharacterized protein</fullName>
    </submittedName>
</protein>
<gene>
    <name evidence="1" type="ORF">LCI18_015163</name>
</gene>
<accession>A0ACD3ZSB4</accession>
<dbReference type="Proteomes" id="UP000830768">
    <property type="component" value="Chromosome 13"/>
</dbReference>
<proteinExistence type="predicted"/>
<keyword evidence="2" id="KW-1185">Reference proteome</keyword>
<dbReference type="EMBL" id="CP090041">
    <property type="protein sequence ID" value="UPL04229.1"/>
    <property type="molecule type" value="Genomic_DNA"/>
</dbReference>
<evidence type="ECO:0000313" key="1">
    <source>
        <dbReference type="EMBL" id="UPL04229.1"/>
    </source>
</evidence>
<name>A0ACD3ZSB4_FUSSC</name>
<reference evidence="1" key="1">
    <citation type="submission" date="2021-11" db="EMBL/GenBank/DDBJ databases">
        <title>Fusarium solani-melongenae Genome sequencing and assembly.</title>
        <authorList>
            <person name="Xie S."/>
            <person name="Huang L."/>
            <person name="Zhang X."/>
        </authorList>
    </citation>
    <scope>NUCLEOTIDE SEQUENCE</scope>
    <source>
        <strain evidence="1">CRI 24-3</strain>
    </source>
</reference>
<organism evidence="1 2">
    <name type="scientific">Fusarium solani subsp. cucurbitae</name>
    <name type="common">Neocosmosporum cucurbitae</name>
    <dbReference type="NCBI Taxonomy" id="2747967"/>
    <lineage>
        <taxon>Eukaryota</taxon>
        <taxon>Fungi</taxon>
        <taxon>Dikarya</taxon>
        <taxon>Ascomycota</taxon>
        <taxon>Pezizomycotina</taxon>
        <taxon>Sordariomycetes</taxon>
        <taxon>Hypocreomycetidae</taxon>
        <taxon>Hypocreales</taxon>
        <taxon>Nectriaceae</taxon>
        <taxon>Fusarium</taxon>
        <taxon>Fusarium solani species complex</taxon>
    </lineage>
</organism>
<evidence type="ECO:0000313" key="2">
    <source>
        <dbReference type="Proteomes" id="UP000830768"/>
    </source>
</evidence>
<sequence>MHQFEPLLTRAEAVFGGRRIVSFCGRIPGDTVSYEICHEEDYITFLTRYALRLAHDDTGTHILTLPCLDARLAPEEREPSADTDEITEVQPSADDAQLQDPLLTRIDEDDQGSNDHPSPPDDPDNNREVIYISDDPLDDQDGGADGQISSADHSQDVADTTEDVDPGQGVLGHLRSLNSLPIENVPEFARMFCLDPRSITPKTEKRLPGTRLPLRLPQLAYLFRVVTSARDHPDLRGHYNGDTMASGKTISTMAIVVLTQTLQQIDDHIDNNPYLHCLPDTDEVHSRCPLGDAFGVQCLCEPENPTRDFIRSTARGVDVQVCPKGLEQNWIEQWKAYVQPTFDEPNHPLRGRAVIHGYTIGDGYHLAPIDPGSPPLLTKELLLKVELESDSKHSIKLDVASVPETFDGLLGVAKLTDQKRAAAYNHSSTSKKKGQAVWLLLTREKLSLDWANDAHKHSPWSSNFRVHVKPKNGKSGWIIVVARAMLALRSIAFDEFNLCQGIKSNLHTATVSVCRRLQPGGQATPRVYFLSGTPANKSVTDFDASYSIIQPDREQRRLFESATRRLDRCRTRHSGEDHQAETRAAMLAVKDLISPWLTARGEGSPILDGKIGTSRSPPQRVVVSFVTPERCKEAYEQLVRSAQEEIANEPSFDIQKYQGTLKSLNIMLRGASVPGDIPWKSDDVGSDLQLDGGRYESHVDEYTKDDGLFKSLSKIINNASRGIVQHDRQLQYTSTRGPLHVLLFTAFPAVAAAAFHYVKKECDAFAEAELVTAWQQPGEREDVISRLVQRAGEIRVSGQQKSIIVVTTFKVLSAGRNDLVFANIVIKLGEPWTNALTEQAIGRVDRPGQGQPTFFFDLFREDNEAEALVRVRNRHRKEILGEKLSDNRLFGVIDANPSP</sequence>